<sequence>MSGCRGVPEGRILVAVWAAVVLKLSVVVPAAARAKLGSASWSEEVAAVVSVFRYLVDDPFGGFRKGCRACLCLLGFAYGETFLLTWLLGVSRGDTWLFLPDLVEVRAEGCFRNVFDSTDSAGVVYGPTLVVGRGITLFHCFFLLLWLVRDWLSLLSLVCEAHPPTLFRRVLLLLLGARAASVVAIFTHAAVGFVLGLRIRVVVSCSRSSSLLVLVEVRFPQNCVVLVFGCCGITLWVELVVVALASKLRIIALVEGSGPVWSVVPFLGLRFLACGFWVVVVTTGKSCGSLFHIQPWSVVAPAAAHAEIGAVSWSEEVTVVLSPCSPPRGCVDVLCVAIRGCSFPAVYLPSDVATAVRVATSEEASLWALVSVALPVAMISRRARRARQHKACLGCFYGLIGVAACAPGYANFCDGCPACSLSPGALHLRACPVQRLSLFPGTPILGSLLREFSGLRACSSLQPSVADSRAEGKMVVGSGVDFLSRRVRAEGCFRIVFDSAGSAGVVSGRTLVVGHGITLFRCFVVLCSRLFGHCGLRIRTQSAYWFSVCERDGGECRILNAIVQDVAFMLPLFVVVWLHAHHMACAGQSAGVSGEKAMIYTVAFLSRLPVRWHALRMKNVVFAWFVVWALWAANFDPKRLLVLYLERDGGECRILNATVQNVVFTLPLFEVVYLHARRVAHAG</sequence>
<accession>A0A843UK47</accession>
<organism evidence="2 3">
    <name type="scientific">Colocasia esculenta</name>
    <name type="common">Wild taro</name>
    <name type="synonym">Arum esculentum</name>
    <dbReference type="NCBI Taxonomy" id="4460"/>
    <lineage>
        <taxon>Eukaryota</taxon>
        <taxon>Viridiplantae</taxon>
        <taxon>Streptophyta</taxon>
        <taxon>Embryophyta</taxon>
        <taxon>Tracheophyta</taxon>
        <taxon>Spermatophyta</taxon>
        <taxon>Magnoliopsida</taxon>
        <taxon>Liliopsida</taxon>
        <taxon>Araceae</taxon>
        <taxon>Aroideae</taxon>
        <taxon>Colocasieae</taxon>
        <taxon>Colocasia</taxon>
    </lineage>
</organism>
<keyword evidence="1" id="KW-1133">Transmembrane helix</keyword>
<keyword evidence="1" id="KW-0812">Transmembrane</keyword>
<evidence type="ECO:0000313" key="2">
    <source>
        <dbReference type="EMBL" id="MQL82304.1"/>
    </source>
</evidence>
<keyword evidence="1" id="KW-0472">Membrane</keyword>
<feature type="transmembrane region" description="Helical" evidence="1">
    <location>
        <begin position="12"/>
        <end position="32"/>
    </location>
</feature>
<feature type="transmembrane region" description="Helical" evidence="1">
    <location>
        <begin position="68"/>
        <end position="89"/>
    </location>
</feature>
<keyword evidence="3" id="KW-1185">Reference proteome</keyword>
<feature type="transmembrane region" description="Helical" evidence="1">
    <location>
        <begin position="135"/>
        <end position="158"/>
    </location>
</feature>
<name>A0A843UK47_COLES</name>
<dbReference type="EMBL" id="NMUH01000624">
    <property type="protein sequence ID" value="MQL82304.1"/>
    <property type="molecule type" value="Genomic_DNA"/>
</dbReference>
<evidence type="ECO:0000313" key="3">
    <source>
        <dbReference type="Proteomes" id="UP000652761"/>
    </source>
</evidence>
<evidence type="ECO:0000256" key="1">
    <source>
        <dbReference type="SAM" id="Phobius"/>
    </source>
</evidence>
<dbReference type="Proteomes" id="UP000652761">
    <property type="component" value="Unassembled WGS sequence"/>
</dbReference>
<feature type="transmembrane region" description="Helical" evidence="1">
    <location>
        <begin position="219"/>
        <end position="246"/>
    </location>
</feature>
<feature type="transmembrane region" description="Helical" evidence="1">
    <location>
        <begin position="258"/>
        <end position="280"/>
    </location>
</feature>
<reference evidence="2" key="1">
    <citation type="submission" date="2017-07" db="EMBL/GenBank/DDBJ databases">
        <title>Taro Niue Genome Assembly and Annotation.</title>
        <authorList>
            <person name="Atibalentja N."/>
            <person name="Keating K."/>
            <person name="Fields C.J."/>
        </authorList>
    </citation>
    <scope>NUCLEOTIDE SEQUENCE</scope>
    <source>
        <strain evidence="2">Niue_2</strain>
        <tissue evidence="2">Leaf</tissue>
    </source>
</reference>
<gene>
    <name evidence="2" type="ORF">Taro_014777</name>
</gene>
<protein>
    <submittedName>
        <fullName evidence="2">Uncharacterized protein</fullName>
    </submittedName>
</protein>
<feature type="transmembrane region" description="Helical" evidence="1">
    <location>
        <begin position="170"/>
        <end position="199"/>
    </location>
</feature>
<proteinExistence type="predicted"/>
<feature type="transmembrane region" description="Helical" evidence="1">
    <location>
        <begin position="392"/>
        <end position="410"/>
    </location>
</feature>
<comment type="caution">
    <text evidence="2">The sequence shown here is derived from an EMBL/GenBank/DDBJ whole genome shotgun (WGS) entry which is preliminary data.</text>
</comment>
<dbReference type="AlphaFoldDB" id="A0A843UK47"/>